<evidence type="ECO:0000256" key="1">
    <source>
        <dbReference type="ARBA" id="ARBA00004496"/>
    </source>
</evidence>
<reference evidence="12" key="1">
    <citation type="journal article" date="2019" name="IScience">
        <title>Narwhal Genome Reveals Long-Term Low Genetic Diversity despite Current Large Abundance Size.</title>
        <authorList>
            <person name="Westbury M.V."/>
            <person name="Petersen B."/>
            <person name="Garde E."/>
            <person name="Heide-Jorgensen M.P."/>
            <person name="Lorenzen E.D."/>
        </authorList>
    </citation>
    <scope>NUCLEOTIDE SEQUENCE [LARGE SCALE GENOMIC DNA]</scope>
</reference>
<dbReference type="InterPro" id="IPR050213">
    <property type="entry name" value="GST_superfamily"/>
</dbReference>
<comment type="similarity">
    <text evidence="2 7">Belongs to the GST superfamily. Mu family.</text>
</comment>
<evidence type="ECO:0000313" key="11">
    <source>
        <dbReference type="EMBL" id="TKC46985.1"/>
    </source>
</evidence>
<dbReference type="GO" id="GO:0042802">
    <property type="term" value="F:identical protein binding"/>
    <property type="evidence" value="ECO:0007669"/>
    <property type="project" value="UniProtKB-ARBA"/>
</dbReference>
<dbReference type="InterPro" id="IPR040079">
    <property type="entry name" value="Glutathione_S-Trfase"/>
</dbReference>
<evidence type="ECO:0000259" key="10">
    <source>
        <dbReference type="PROSITE" id="PS50405"/>
    </source>
</evidence>
<dbReference type="InterPro" id="IPR003081">
    <property type="entry name" value="GST_mu"/>
</dbReference>
<dbReference type="GO" id="GO:0006749">
    <property type="term" value="P:glutathione metabolic process"/>
    <property type="evidence" value="ECO:0007669"/>
    <property type="project" value="TreeGrafter"/>
</dbReference>
<dbReference type="Pfam" id="PF00043">
    <property type="entry name" value="GST_C"/>
    <property type="match status" value="1"/>
</dbReference>
<dbReference type="PROSITE" id="PS50404">
    <property type="entry name" value="GST_NTER"/>
    <property type="match status" value="1"/>
</dbReference>
<dbReference type="Gene3D" id="1.20.1050.130">
    <property type="match status" value="1"/>
</dbReference>
<name>A0A4U1FBL8_MONMO</name>
<evidence type="ECO:0000256" key="4">
    <source>
        <dbReference type="ARBA" id="ARBA00022490"/>
    </source>
</evidence>
<dbReference type="InterPro" id="IPR036282">
    <property type="entry name" value="Glutathione-S-Trfase_C_sf"/>
</dbReference>
<dbReference type="EC" id="2.5.1.18" evidence="7"/>
<dbReference type="EMBL" id="RWIC01000235">
    <property type="protein sequence ID" value="TKC46985.1"/>
    <property type="molecule type" value="Genomic_DNA"/>
</dbReference>
<feature type="domain" description="GST N-terminal" evidence="9">
    <location>
        <begin position="1"/>
        <end position="100"/>
    </location>
</feature>
<dbReference type="FunFam" id="1.20.1050.10:FF:000101">
    <property type="entry name" value="Glutathione S-transferase Mu 4"/>
    <property type="match status" value="1"/>
</dbReference>
<dbReference type="InterPro" id="IPR036249">
    <property type="entry name" value="Thioredoxin-like_sf"/>
</dbReference>
<evidence type="ECO:0000256" key="3">
    <source>
        <dbReference type="ARBA" id="ARBA00011738"/>
    </source>
</evidence>
<keyword evidence="8" id="KW-0812">Transmembrane</keyword>
<dbReference type="PANTHER" id="PTHR11571">
    <property type="entry name" value="GLUTATHIONE S-TRANSFERASE"/>
    <property type="match status" value="1"/>
</dbReference>
<evidence type="ECO:0000256" key="2">
    <source>
        <dbReference type="ARBA" id="ARBA00005861"/>
    </source>
</evidence>
<comment type="catalytic activity">
    <reaction evidence="7">
        <text>RX + glutathione = an S-substituted glutathione + a halide anion + H(+)</text>
        <dbReference type="Rhea" id="RHEA:16437"/>
        <dbReference type="ChEBI" id="CHEBI:15378"/>
        <dbReference type="ChEBI" id="CHEBI:16042"/>
        <dbReference type="ChEBI" id="CHEBI:17792"/>
        <dbReference type="ChEBI" id="CHEBI:57925"/>
        <dbReference type="ChEBI" id="CHEBI:90779"/>
        <dbReference type="EC" id="2.5.1.18"/>
    </reaction>
</comment>
<evidence type="ECO:0000256" key="5">
    <source>
        <dbReference type="ARBA" id="ARBA00022679"/>
    </source>
</evidence>
<dbReference type="GO" id="GO:0042178">
    <property type="term" value="P:xenobiotic catabolic process"/>
    <property type="evidence" value="ECO:0007669"/>
    <property type="project" value="UniProtKB-ARBA"/>
</dbReference>
<keyword evidence="8" id="KW-1133">Transmembrane helix</keyword>
<evidence type="ECO:0000313" key="12">
    <source>
        <dbReference type="Proteomes" id="UP000308365"/>
    </source>
</evidence>
<dbReference type="SFLD" id="SFLDS00019">
    <property type="entry name" value="Glutathione_Transferase_(cytos"/>
    <property type="match status" value="1"/>
</dbReference>
<accession>A0A4U1FBL8</accession>
<evidence type="ECO:0000259" key="9">
    <source>
        <dbReference type="PROSITE" id="PS50404"/>
    </source>
</evidence>
<comment type="caution">
    <text evidence="11">The sequence shown here is derived from an EMBL/GenBank/DDBJ whole genome shotgun (WGS) entry which is preliminary data.</text>
</comment>
<evidence type="ECO:0000256" key="6">
    <source>
        <dbReference type="ARBA" id="ARBA00023098"/>
    </source>
</evidence>
<dbReference type="Proteomes" id="UP000308365">
    <property type="component" value="Unassembled WGS sequence"/>
</dbReference>
<dbReference type="InterPro" id="IPR010987">
    <property type="entry name" value="Glutathione-S-Trfase_C-like"/>
</dbReference>
<keyword evidence="4" id="KW-0963">Cytoplasm</keyword>
<gene>
    <name evidence="11" type="ORF">EI555_009925</name>
</gene>
<dbReference type="GO" id="GO:0006629">
    <property type="term" value="P:lipid metabolic process"/>
    <property type="evidence" value="ECO:0007669"/>
    <property type="project" value="UniProtKB-KW"/>
</dbReference>
<dbReference type="PANTHER" id="PTHR11571:SF137">
    <property type="entry name" value="GLUTATHIONE S-TRANSFERASE MU 4"/>
    <property type="match status" value="1"/>
</dbReference>
<sequence>MAMIRGYWDIRGMSGGPPGRAGKCCAAGDRFARNFVCGARCSPAPSLRLSFPGSGCRGAWWPNRPGLLFLQLPYLIDGAHKLTQSNTILCYIARKHNMCGETEEEKIRVDVLENQVMDVRLCMAMICYSSDFEKLKPDYLKEIPKTMKLFSDFLGKRPWFAGDKLTYVHFLAYDILDMHRTFEPRCLDEFPNLKDFTSRFEVILLTPLVFISLFSSFSSLMLS</sequence>
<keyword evidence="5 7" id="KW-0808">Transferase</keyword>
<evidence type="ECO:0000256" key="8">
    <source>
        <dbReference type="SAM" id="Phobius"/>
    </source>
</evidence>
<dbReference type="InterPro" id="IPR004045">
    <property type="entry name" value="Glutathione_S-Trfase_N"/>
</dbReference>
<protein>
    <recommendedName>
        <fullName evidence="7">Glutathione S-transferase</fullName>
        <ecNumber evidence="7">2.5.1.18</ecNumber>
    </recommendedName>
</protein>
<comment type="subcellular location">
    <subcellularLocation>
        <location evidence="1">Cytoplasm</location>
    </subcellularLocation>
</comment>
<dbReference type="PROSITE" id="PS50405">
    <property type="entry name" value="GST_CTER"/>
    <property type="match status" value="1"/>
</dbReference>
<dbReference type="GO" id="GO:0005737">
    <property type="term" value="C:cytoplasm"/>
    <property type="evidence" value="ECO:0007669"/>
    <property type="project" value="UniProtKB-SubCell"/>
</dbReference>
<dbReference type="PRINTS" id="PR01267">
    <property type="entry name" value="GSTRNSFRASEM"/>
</dbReference>
<comment type="subunit">
    <text evidence="3">Homodimer.</text>
</comment>
<dbReference type="GO" id="GO:0004364">
    <property type="term" value="F:glutathione transferase activity"/>
    <property type="evidence" value="ECO:0007669"/>
    <property type="project" value="UniProtKB-EC"/>
</dbReference>
<keyword evidence="6" id="KW-0443">Lipid metabolism</keyword>
<dbReference type="SUPFAM" id="SSF52833">
    <property type="entry name" value="Thioredoxin-like"/>
    <property type="match status" value="1"/>
</dbReference>
<proteinExistence type="inferred from homology"/>
<evidence type="ECO:0000256" key="7">
    <source>
        <dbReference type="RuleBase" id="RU003494"/>
    </source>
</evidence>
<dbReference type="AlphaFoldDB" id="A0A4U1FBL8"/>
<organism evidence="11 12">
    <name type="scientific">Monodon monoceros</name>
    <name type="common">Narwhal</name>
    <name type="synonym">Ceratodon monodon</name>
    <dbReference type="NCBI Taxonomy" id="40151"/>
    <lineage>
        <taxon>Eukaryota</taxon>
        <taxon>Metazoa</taxon>
        <taxon>Chordata</taxon>
        <taxon>Craniata</taxon>
        <taxon>Vertebrata</taxon>
        <taxon>Euteleostomi</taxon>
        <taxon>Mammalia</taxon>
        <taxon>Eutheria</taxon>
        <taxon>Laurasiatheria</taxon>
        <taxon>Artiodactyla</taxon>
        <taxon>Whippomorpha</taxon>
        <taxon>Cetacea</taxon>
        <taxon>Odontoceti</taxon>
        <taxon>Monodontidae</taxon>
        <taxon>Monodon</taxon>
    </lineage>
</organism>
<dbReference type="Pfam" id="PF02798">
    <property type="entry name" value="GST_N"/>
    <property type="match status" value="1"/>
</dbReference>
<dbReference type="InterPro" id="IPR004046">
    <property type="entry name" value="GST_C"/>
</dbReference>
<keyword evidence="8" id="KW-0472">Membrane</keyword>
<feature type="domain" description="GST C-terminal" evidence="10">
    <location>
        <begin position="102"/>
        <end position="222"/>
    </location>
</feature>
<feature type="transmembrane region" description="Helical" evidence="8">
    <location>
        <begin position="202"/>
        <end position="222"/>
    </location>
</feature>
<dbReference type="SUPFAM" id="SSF47616">
    <property type="entry name" value="GST C-terminal domain-like"/>
    <property type="match status" value="1"/>
</dbReference>